<feature type="signal peptide" evidence="1">
    <location>
        <begin position="1"/>
        <end position="30"/>
    </location>
</feature>
<evidence type="ECO:0000313" key="3">
    <source>
        <dbReference type="Proteomes" id="UP000739538"/>
    </source>
</evidence>
<accession>A0A956NHY1</accession>
<reference evidence="2" key="2">
    <citation type="journal article" date="2021" name="Microbiome">
        <title>Successional dynamics and alternative stable states in a saline activated sludge microbial community over 9 years.</title>
        <authorList>
            <person name="Wang Y."/>
            <person name="Ye J."/>
            <person name="Ju F."/>
            <person name="Liu L."/>
            <person name="Boyd J.A."/>
            <person name="Deng Y."/>
            <person name="Parks D.H."/>
            <person name="Jiang X."/>
            <person name="Yin X."/>
            <person name="Woodcroft B.J."/>
            <person name="Tyson G.W."/>
            <person name="Hugenholtz P."/>
            <person name="Polz M.F."/>
            <person name="Zhang T."/>
        </authorList>
    </citation>
    <scope>NUCLEOTIDE SEQUENCE</scope>
    <source>
        <strain evidence="2">HKST-UBA02</strain>
    </source>
</reference>
<organism evidence="2 3">
    <name type="scientific">Eiseniibacteriota bacterium</name>
    <dbReference type="NCBI Taxonomy" id="2212470"/>
    <lineage>
        <taxon>Bacteria</taxon>
        <taxon>Candidatus Eiseniibacteriota</taxon>
    </lineage>
</organism>
<feature type="chain" id="PRO_5037752227" description="Outer membrane protein beta-barrel domain-containing protein" evidence="1">
    <location>
        <begin position="31"/>
        <end position="249"/>
    </location>
</feature>
<evidence type="ECO:0000313" key="2">
    <source>
        <dbReference type="EMBL" id="MCA9757364.1"/>
    </source>
</evidence>
<dbReference type="PROSITE" id="PS51257">
    <property type="entry name" value="PROKAR_LIPOPROTEIN"/>
    <property type="match status" value="1"/>
</dbReference>
<protein>
    <recommendedName>
        <fullName evidence="4">Outer membrane protein beta-barrel domain-containing protein</fullName>
    </recommendedName>
</protein>
<keyword evidence="1" id="KW-0732">Signal</keyword>
<proteinExistence type="predicted"/>
<reference evidence="2" key="1">
    <citation type="submission" date="2020-04" db="EMBL/GenBank/DDBJ databases">
        <authorList>
            <person name="Zhang T."/>
        </authorList>
    </citation>
    <scope>NUCLEOTIDE SEQUENCE</scope>
    <source>
        <strain evidence="2">HKST-UBA02</strain>
    </source>
</reference>
<dbReference type="EMBL" id="JAGQHS010000095">
    <property type="protein sequence ID" value="MCA9757364.1"/>
    <property type="molecule type" value="Genomic_DNA"/>
</dbReference>
<sequence>MRVSRVLGLSSVSFLGAACLLTATTEPAHAVTEFFAYGSGASIQTERMDDDLINPQEIKDWEPGWQLGAGLRIHSANVRMVGGKPMWEARIRAGYLQGKLADVQYEYSHLSDPVYDVSTLETADVTGVTIGATVVSRLTSSLGVFVGPMIERVKLKADYTRKWNGTVPDYYNGTIYGGDREADAEGTAIYGSLEVGARVEPAFSPLALEVFWVPRRVRMSTNQIVDEDAYKADFADLNAGIGLRASYDF</sequence>
<gene>
    <name evidence="2" type="ORF">KDA27_16290</name>
</gene>
<comment type="caution">
    <text evidence="2">The sequence shown here is derived from an EMBL/GenBank/DDBJ whole genome shotgun (WGS) entry which is preliminary data.</text>
</comment>
<name>A0A956NHY1_UNCEI</name>
<evidence type="ECO:0008006" key="4">
    <source>
        <dbReference type="Google" id="ProtNLM"/>
    </source>
</evidence>
<dbReference type="Proteomes" id="UP000739538">
    <property type="component" value="Unassembled WGS sequence"/>
</dbReference>
<dbReference type="AlphaFoldDB" id="A0A956NHY1"/>
<evidence type="ECO:0000256" key="1">
    <source>
        <dbReference type="SAM" id="SignalP"/>
    </source>
</evidence>